<accession>A0AAD3XLF3</accession>
<dbReference type="EMBL" id="BSYO01000008">
    <property type="protein sequence ID" value="GMH08699.1"/>
    <property type="molecule type" value="Genomic_DNA"/>
</dbReference>
<comment type="subcellular location">
    <subcellularLocation>
        <location evidence="8">Peroxisome membrane</location>
    </subcellularLocation>
</comment>
<evidence type="ECO:0000256" key="3">
    <source>
        <dbReference type="ARBA" id="ARBA00022927"/>
    </source>
</evidence>
<protein>
    <recommendedName>
        <fullName evidence="7">Peroxin-13</fullName>
    </recommendedName>
</protein>
<keyword evidence="2" id="KW-0813">Transport</keyword>
<reference evidence="10" key="1">
    <citation type="submission" date="2023-05" db="EMBL/GenBank/DDBJ databases">
        <title>Nepenthes gracilis genome sequencing.</title>
        <authorList>
            <person name="Fukushima K."/>
        </authorList>
    </citation>
    <scope>NUCLEOTIDE SEQUENCE</scope>
    <source>
        <strain evidence="10">SING2019-196</strain>
    </source>
</reference>
<comment type="caution">
    <text evidence="10">The sequence shown here is derived from an EMBL/GenBank/DDBJ whole genome shotgun (WGS) entry which is preliminary data.</text>
</comment>
<evidence type="ECO:0000256" key="8">
    <source>
        <dbReference type="ARBA" id="ARBA00046271"/>
    </source>
</evidence>
<evidence type="ECO:0000256" key="5">
    <source>
        <dbReference type="ARBA" id="ARBA00023136"/>
    </source>
</evidence>
<evidence type="ECO:0000256" key="2">
    <source>
        <dbReference type="ARBA" id="ARBA00022448"/>
    </source>
</evidence>
<keyword evidence="4" id="KW-0811">Translocation</keyword>
<evidence type="ECO:0000256" key="6">
    <source>
        <dbReference type="ARBA" id="ARBA00023140"/>
    </source>
</evidence>
<dbReference type="GO" id="GO:0005778">
    <property type="term" value="C:peroxisomal membrane"/>
    <property type="evidence" value="ECO:0007669"/>
    <property type="project" value="UniProtKB-SubCell"/>
</dbReference>
<comment type="similarity">
    <text evidence="1">Belongs to the peroxin-13 family.</text>
</comment>
<dbReference type="GO" id="GO:1990429">
    <property type="term" value="C:peroxisomal importomer complex"/>
    <property type="evidence" value="ECO:0007669"/>
    <property type="project" value="TreeGrafter"/>
</dbReference>
<dbReference type="PANTHER" id="PTHR19332">
    <property type="entry name" value="PEROXISOMAL MEMBRANE PROTEIN PEX13"/>
    <property type="match status" value="1"/>
</dbReference>
<evidence type="ECO:0000313" key="11">
    <source>
        <dbReference type="Proteomes" id="UP001279734"/>
    </source>
</evidence>
<dbReference type="Proteomes" id="UP001279734">
    <property type="component" value="Unassembled WGS sequence"/>
</dbReference>
<dbReference type="PANTHER" id="PTHR19332:SF1">
    <property type="entry name" value="PEROXISOMAL MEMBRANE PROTEIN PEX13"/>
    <property type="match status" value="1"/>
</dbReference>
<evidence type="ECO:0000256" key="1">
    <source>
        <dbReference type="ARBA" id="ARBA00006033"/>
    </source>
</evidence>
<keyword evidence="11" id="KW-1185">Reference proteome</keyword>
<name>A0AAD3XLF3_NEPGR</name>
<dbReference type="InterPro" id="IPR035463">
    <property type="entry name" value="Pex13"/>
</dbReference>
<feature type="compositionally biased region" description="Polar residues" evidence="9">
    <location>
        <begin position="52"/>
        <end position="63"/>
    </location>
</feature>
<keyword evidence="6" id="KW-0576">Peroxisome</keyword>
<feature type="region of interest" description="Disordered" evidence="9">
    <location>
        <begin position="1"/>
        <end position="82"/>
    </location>
</feature>
<evidence type="ECO:0000256" key="9">
    <source>
        <dbReference type="SAM" id="MobiDB-lite"/>
    </source>
</evidence>
<feature type="compositionally biased region" description="Pro residues" evidence="9">
    <location>
        <begin position="24"/>
        <end position="33"/>
    </location>
</feature>
<dbReference type="AlphaFoldDB" id="A0AAD3XLF3"/>
<proteinExistence type="inferred from homology"/>
<evidence type="ECO:0000313" key="10">
    <source>
        <dbReference type="EMBL" id="GMH08699.1"/>
    </source>
</evidence>
<evidence type="ECO:0000256" key="4">
    <source>
        <dbReference type="ARBA" id="ARBA00023010"/>
    </source>
</evidence>
<sequence length="279" mass="29309">MATTAQQATNPAPKPWERSGSPSGPTPFKPPSPGSTGDVVEASGTAKPGEIVSTSNRSASVNIDTVGRPFPRRPWENNYGGSGSGLYNSSYGPGMYNSYGGGFGGPYGGGMYNSYRGGYGGLYGSGMYGGGINNGGFGGPLGGYGMGMGGPFGVQDPNNPYGAPPSPPGFWISFLRVMEGVVNFFGRISILIDQNTQAVHMFMSALLQLFDRSGVLYGELARFVLRILGIRTRTRKFGEMKIANDAATLCCLICRVAESLLLSVINSTTRTASWQNGCI</sequence>
<organism evidence="10 11">
    <name type="scientific">Nepenthes gracilis</name>
    <name type="common">Slender pitcher plant</name>
    <dbReference type="NCBI Taxonomy" id="150966"/>
    <lineage>
        <taxon>Eukaryota</taxon>
        <taxon>Viridiplantae</taxon>
        <taxon>Streptophyta</taxon>
        <taxon>Embryophyta</taxon>
        <taxon>Tracheophyta</taxon>
        <taxon>Spermatophyta</taxon>
        <taxon>Magnoliopsida</taxon>
        <taxon>eudicotyledons</taxon>
        <taxon>Gunneridae</taxon>
        <taxon>Pentapetalae</taxon>
        <taxon>Caryophyllales</taxon>
        <taxon>Nepenthaceae</taxon>
        <taxon>Nepenthes</taxon>
    </lineage>
</organism>
<keyword evidence="3" id="KW-0653">Protein transport</keyword>
<gene>
    <name evidence="10" type="ORF">Nepgr_010539</name>
</gene>
<dbReference type="GO" id="GO:0016560">
    <property type="term" value="P:protein import into peroxisome matrix, docking"/>
    <property type="evidence" value="ECO:0007669"/>
    <property type="project" value="InterPro"/>
</dbReference>
<keyword evidence="5" id="KW-0472">Membrane</keyword>
<evidence type="ECO:0000256" key="7">
    <source>
        <dbReference type="ARBA" id="ARBA00029693"/>
    </source>
</evidence>